<protein>
    <submittedName>
        <fullName evidence="1">Uncharacterized protein</fullName>
    </submittedName>
</protein>
<dbReference type="AlphaFoldDB" id="A0AAW2XBT5"/>
<evidence type="ECO:0000313" key="1">
    <source>
        <dbReference type="EMBL" id="KAL0451662.1"/>
    </source>
</evidence>
<proteinExistence type="predicted"/>
<gene>
    <name evidence="1" type="ORF">Slati_1144300</name>
</gene>
<sequence length="101" mass="10987">MTCTSISLSFVTRSSRSRHGDSSGGDDVCVQLDYEGPAVEFWASKPRSKICPLFRLPTADIHSCCSVLPIEALEEAGGCCALVVAWVSYSSNMFWKISCET</sequence>
<dbReference type="EMBL" id="JACGWN010000004">
    <property type="protein sequence ID" value="KAL0451662.1"/>
    <property type="molecule type" value="Genomic_DNA"/>
</dbReference>
<name>A0AAW2XBT5_9LAMI</name>
<comment type="caution">
    <text evidence="1">The sequence shown here is derived from an EMBL/GenBank/DDBJ whole genome shotgun (WGS) entry which is preliminary data.</text>
</comment>
<accession>A0AAW2XBT5</accession>
<reference evidence="1" key="2">
    <citation type="journal article" date="2024" name="Plant">
        <title>Genomic evolution and insights into agronomic trait innovations of Sesamum species.</title>
        <authorList>
            <person name="Miao H."/>
            <person name="Wang L."/>
            <person name="Qu L."/>
            <person name="Liu H."/>
            <person name="Sun Y."/>
            <person name="Le M."/>
            <person name="Wang Q."/>
            <person name="Wei S."/>
            <person name="Zheng Y."/>
            <person name="Lin W."/>
            <person name="Duan Y."/>
            <person name="Cao H."/>
            <person name="Xiong S."/>
            <person name="Wang X."/>
            <person name="Wei L."/>
            <person name="Li C."/>
            <person name="Ma Q."/>
            <person name="Ju M."/>
            <person name="Zhao R."/>
            <person name="Li G."/>
            <person name="Mu C."/>
            <person name="Tian Q."/>
            <person name="Mei H."/>
            <person name="Zhang T."/>
            <person name="Gao T."/>
            <person name="Zhang H."/>
        </authorList>
    </citation>
    <scope>NUCLEOTIDE SEQUENCE</scope>
    <source>
        <strain evidence="1">KEN1</strain>
    </source>
</reference>
<organism evidence="1">
    <name type="scientific">Sesamum latifolium</name>
    <dbReference type="NCBI Taxonomy" id="2727402"/>
    <lineage>
        <taxon>Eukaryota</taxon>
        <taxon>Viridiplantae</taxon>
        <taxon>Streptophyta</taxon>
        <taxon>Embryophyta</taxon>
        <taxon>Tracheophyta</taxon>
        <taxon>Spermatophyta</taxon>
        <taxon>Magnoliopsida</taxon>
        <taxon>eudicotyledons</taxon>
        <taxon>Gunneridae</taxon>
        <taxon>Pentapetalae</taxon>
        <taxon>asterids</taxon>
        <taxon>lamiids</taxon>
        <taxon>Lamiales</taxon>
        <taxon>Pedaliaceae</taxon>
        <taxon>Sesamum</taxon>
    </lineage>
</organism>
<reference evidence="1" key="1">
    <citation type="submission" date="2020-06" db="EMBL/GenBank/DDBJ databases">
        <authorList>
            <person name="Li T."/>
            <person name="Hu X."/>
            <person name="Zhang T."/>
            <person name="Song X."/>
            <person name="Zhang H."/>
            <person name="Dai N."/>
            <person name="Sheng W."/>
            <person name="Hou X."/>
            <person name="Wei L."/>
        </authorList>
    </citation>
    <scope>NUCLEOTIDE SEQUENCE</scope>
    <source>
        <strain evidence="1">KEN1</strain>
        <tissue evidence="1">Leaf</tissue>
    </source>
</reference>